<name>A0A9P9KAS0_FUSSL</name>
<dbReference type="SUPFAM" id="SSF53335">
    <property type="entry name" value="S-adenosyl-L-methionine-dependent methyltransferases"/>
    <property type="match status" value="1"/>
</dbReference>
<dbReference type="Proteomes" id="UP000736672">
    <property type="component" value="Unassembled WGS sequence"/>
</dbReference>
<dbReference type="Gene3D" id="3.40.50.150">
    <property type="entry name" value="Vaccinia Virus protein VP39"/>
    <property type="match status" value="1"/>
</dbReference>
<organism evidence="2 3">
    <name type="scientific">Fusarium solani</name>
    <name type="common">Filamentous fungus</name>
    <dbReference type="NCBI Taxonomy" id="169388"/>
    <lineage>
        <taxon>Eukaryota</taxon>
        <taxon>Fungi</taxon>
        <taxon>Dikarya</taxon>
        <taxon>Ascomycota</taxon>
        <taxon>Pezizomycotina</taxon>
        <taxon>Sordariomycetes</taxon>
        <taxon>Hypocreomycetidae</taxon>
        <taxon>Hypocreales</taxon>
        <taxon>Nectriaceae</taxon>
        <taxon>Fusarium</taxon>
        <taxon>Fusarium solani species complex</taxon>
    </lineage>
</organism>
<gene>
    <name evidence="2" type="ORF">B0J15DRAFT_595748</name>
</gene>
<comment type="caution">
    <text evidence="2">The sequence shown here is derived from an EMBL/GenBank/DDBJ whole genome shotgun (WGS) entry which is preliminary data.</text>
</comment>
<dbReference type="InterPro" id="IPR029063">
    <property type="entry name" value="SAM-dependent_MTases_sf"/>
</dbReference>
<keyword evidence="1" id="KW-1133">Transmembrane helix</keyword>
<keyword evidence="3" id="KW-1185">Reference proteome</keyword>
<keyword evidence="1" id="KW-0472">Membrane</keyword>
<proteinExistence type="predicted"/>
<sequence>MPLTLTVKQRRWLCIAFCLCLTFFLIAAYRKQELKAKARAYRYPSPLDGHINHHQHNTETRSNNTTFEAIARKHGTNKVTSHRYQSMYQKYLGPLQGKPVKFLEIGLGCNMDYGPGASYNTWLEFLPGVDLYFIENDRLCAETFKHNNPNARIAIGDQASIQFLNQFANESTRDGLFDVIVDDGGHGMVEQITSLEQLWKIVNPGGLYVIEDLRTSYREHWGGDSSGRDTRKHTTMKYVYGLLDDMMAGWTKHSISRSLESVDCMAEICVLRKTA</sequence>
<protein>
    <recommendedName>
        <fullName evidence="4">Hard-surface induced protein 5</fullName>
    </recommendedName>
</protein>
<feature type="transmembrane region" description="Helical" evidence="1">
    <location>
        <begin position="12"/>
        <end position="29"/>
    </location>
</feature>
<reference evidence="2" key="1">
    <citation type="journal article" date="2021" name="Nat. Commun.">
        <title>Genetic determinants of endophytism in the Arabidopsis root mycobiome.</title>
        <authorList>
            <person name="Mesny F."/>
            <person name="Miyauchi S."/>
            <person name="Thiergart T."/>
            <person name="Pickel B."/>
            <person name="Atanasova L."/>
            <person name="Karlsson M."/>
            <person name="Huettel B."/>
            <person name="Barry K.W."/>
            <person name="Haridas S."/>
            <person name="Chen C."/>
            <person name="Bauer D."/>
            <person name="Andreopoulos W."/>
            <person name="Pangilinan J."/>
            <person name="LaButti K."/>
            <person name="Riley R."/>
            <person name="Lipzen A."/>
            <person name="Clum A."/>
            <person name="Drula E."/>
            <person name="Henrissat B."/>
            <person name="Kohler A."/>
            <person name="Grigoriev I.V."/>
            <person name="Martin F.M."/>
            <person name="Hacquard S."/>
        </authorList>
    </citation>
    <scope>NUCLEOTIDE SEQUENCE</scope>
    <source>
        <strain evidence="2">FSSC 5 MPI-SDFR-AT-0091</strain>
    </source>
</reference>
<dbReference type="AlphaFoldDB" id="A0A9P9KAS0"/>
<evidence type="ECO:0000256" key="1">
    <source>
        <dbReference type="SAM" id="Phobius"/>
    </source>
</evidence>
<accession>A0A9P9KAS0</accession>
<evidence type="ECO:0008006" key="4">
    <source>
        <dbReference type="Google" id="ProtNLM"/>
    </source>
</evidence>
<keyword evidence="1" id="KW-0812">Transmembrane</keyword>
<evidence type="ECO:0000313" key="3">
    <source>
        <dbReference type="Proteomes" id="UP000736672"/>
    </source>
</evidence>
<dbReference type="OrthoDB" id="407477at2759"/>
<evidence type="ECO:0000313" key="2">
    <source>
        <dbReference type="EMBL" id="KAH7250410.1"/>
    </source>
</evidence>
<dbReference type="EMBL" id="JAGTJS010000012">
    <property type="protein sequence ID" value="KAH7250410.1"/>
    <property type="molecule type" value="Genomic_DNA"/>
</dbReference>